<proteinExistence type="predicted"/>
<organism evidence="1 2">
    <name type="scientific">Brachionus plicatilis</name>
    <name type="common">Marine rotifer</name>
    <name type="synonym">Brachionus muelleri</name>
    <dbReference type="NCBI Taxonomy" id="10195"/>
    <lineage>
        <taxon>Eukaryota</taxon>
        <taxon>Metazoa</taxon>
        <taxon>Spiralia</taxon>
        <taxon>Gnathifera</taxon>
        <taxon>Rotifera</taxon>
        <taxon>Eurotatoria</taxon>
        <taxon>Monogononta</taxon>
        <taxon>Pseudotrocha</taxon>
        <taxon>Ploima</taxon>
        <taxon>Brachionidae</taxon>
        <taxon>Brachionus</taxon>
    </lineage>
</organism>
<evidence type="ECO:0000313" key="2">
    <source>
        <dbReference type="Proteomes" id="UP000276133"/>
    </source>
</evidence>
<dbReference type="AlphaFoldDB" id="A0A3M7QVL8"/>
<reference evidence="1 2" key="1">
    <citation type="journal article" date="2018" name="Sci. Rep.">
        <title>Genomic signatures of local adaptation to the degree of environmental predictability in rotifers.</title>
        <authorList>
            <person name="Franch-Gras L."/>
            <person name="Hahn C."/>
            <person name="Garcia-Roger E.M."/>
            <person name="Carmona M.J."/>
            <person name="Serra M."/>
            <person name="Gomez A."/>
        </authorList>
    </citation>
    <scope>NUCLEOTIDE SEQUENCE [LARGE SCALE GENOMIC DNA]</scope>
    <source>
        <strain evidence="1">HYR1</strain>
    </source>
</reference>
<evidence type="ECO:0000313" key="1">
    <source>
        <dbReference type="EMBL" id="RNA15417.1"/>
    </source>
</evidence>
<sequence>MLAFTIVHTRVSMLNKLASSIIKYVWFKSAGGLNGLSGWSRPDFTLVQEVFALMTVSRYSLENTFKSIYVEKKVLFQKTMNFSLLIQIIELNGISVQNYV</sequence>
<accession>A0A3M7QVL8</accession>
<protein>
    <submittedName>
        <fullName evidence="1">Uncharacterized protein</fullName>
    </submittedName>
</protein>
<dbReference type="Proteomes" id="UP000276133">
    <property type="component" value="Unassembled WGS sequence"/>
</dbReference>
<gene>
    <name evidence="1" type="ORF">BpHYR1_043384</name>
</gene>
<name>A0A3M7QVL8_BRAPC</name>
<comment type="caution">
    <text evidence="1">The sequence shown here is derived from an EMBL/GenBank/DDBJ whole genome shotgun (WGS) entry which is preliminary data.</text>
</comment>
<dbReference type="EMBL" id="REGN01004953">
    <property type="protein sequence ID" value="RNA15417.1"/>
    <property type="molecule type" value="Genomic_DNA"/>
</dbReference>
<keyword evidence="2" id="KW-1185">Reference proteome</keyword>